<sequence length="591" mass="65044">MSTSINLGEDSYLLGAGLPTNFKVETNKAIQPLTIISVNEDDIDIDSLWIESKRREFSRLDDVYCSPFAALTFLQRKPGVLSRFVFDGTREGHETKLLDSREYPLPPGPYVLSGSTIHPVYKLYPDPLGAFVCGVVPASPGSNGYQKVPMNYIPVPSRLYSPLPSPSLPLSGKRIAVKDIFDIEGIKTTLCSKAFEALQDISSKTAPSIQRLIDQGAVIIGKVKTTPFTSGMGPRDWVDYQAPFNPRGCGYLDADCSSSGSGAALAGYEWLDFTIGSDSLGSMVGPAAANGLLGIRPTHGRISCEGLAPISSYLDTPGIFSRDISEFSAVTKSWLATSDSTIPPAMPTKLTIFPDRFESFVPEVKRVMEDFIQDFEKATQLSRTKINVDELWATTDRGRSSEKTFVQYFQNTLAHIQLYSHYNNTASFRADYRKRFGMEPYAEPLLRYKWNLGANLTEQQLAAALEEKEVFAQFVKEYIFDHGGVMLLPYGQPDVFYRDEYSGSVEEWGAKWQGFNVPVTAFSALGGGPAVSIPVGQRIYSSKVTGEKEYQPVGLMLLGAPGTDEYLIDLVKHVLEASDRPLSVKTGKVAF</sequence>
<dbReference type="Gene3D" id="3.90.1300.10">
    <property type="entry name" value="Amidase signature (AS) domain"/>
    <property type="match status" value="1"/>
</dbReference>
<dbReference type="EMBL" id="CP063411">
    <property type="protein sequence ID" value="QSZ36645.1"/>
    <property type="molecule type" value="Genomic_DNA"/>
</dbReference>
<dbReference type="InterPro" id="IPR036928">
    <property type="entry name" value="AS_sf"/>
</dbReference>
<protein>
    <recommendedName>
        <fullName evidence="1">Amidase domain-containing protein</fullName>
    </recommendedName>
</protein>
<accession>A0A8A3PNZ7</accession>
<gene>
    <name evidence="2" type="ORF">DSL72_006526</name>
</gene>
<evidence type="ECO:0000313" key="3">
    <source>
        <dbReference type="Proteomes" id="UP000672032"/>
    </source>
</evidence>
<name>A0A8A3PNZ7_9HELO</name>
<keyword evidence="3" id="KW-1185">Reference proteome</keyword>
<dbReference type="AlphaFoldDB" id="A0A8A3PNZ7"/>
<feature type="domain" description="Amidase" evidence="1">
    <location>
        <begin position="166"/>
        <end position="567"/>
    </location>
</feature>
<evidence type="ECO:0000259" key="1">
    <source>
        <dbReference type="Pfam" id="PF01425"/>
    </source>
</evidence>
<dbReference type="PANTHER" id="PTHR46310:SF7">
    <property type="entry name" value="AMIDASE 1"/>
    <property type="match status" value="1"/>
</dbReference>
<evidence type="ECO:0000313" key="2">
    <source>
        <dbReference type="EMBL" id="QSZ36645.1"/>
    </source>
</evidence>
<proteinExistence type="predicted"/>
<dbReference type="Pfam" id="PF01425">
    <property type="entry name" value="Amidase"/>
    <property type="match status" value="1"/>
</dbReference>
<reference evidence="2" key="1">
    <citation type="submission" date="2020-10" db="EMBL/GenBank/DDBJ databases">
        <title>Genome Sequence of Monilinia vaccinii-corymbosi Sheds Light on Mummy Berry Disease Infection of Blueberry and Mating Type.</title>
        <authorList>
            <person name="Yow A.G."/>
            <person name="Zhang Y."/>
            <person name="Bansal K."/>
            <person name="Eacker S.M."/>
            <person name="Sullivan S."/>
            <person name="Liachko I."/>
            <person name="Cubeta M.A."/>
            <person name="Rollins J.A."/>
            <person name="Ashrafi H."/>
        </authorList>
    </citation>
    <scope>NUCLEOTIDE SEQUENCE</scope>
    <source>
        <strain evidence="2">RL-1</strain>
    </source>
</reference>
<dbReference type="Proteomes" id="UP000672032">
    <property type="component" value="Chromosome 7"/>
</dbReference>
<organism evidence="2 3">
    <name type="scientific">Monilinia vaccinii-corymbosi</name>
    <dbReference type="NCBI Taxonomy" id="61207"/>
    <lineage>
        <taxon>Eukaryota</taxon>
        <taxon>Fungi</taxon>
        <taxon>Dikarya</taxon>
        <taxon>Ascomycota</taxon>
        <taxon>Pezizomycotina</taxon>
        <taxon>Leotiomycetes</taxon>
        <taxon>Helotiales</taxon>
        <taxon>Sclerotiniaceae</taxon>
        <taxon>Monilinia</taxon>
    </lineage>
</organism>
<dbReference type="InterPro" id="IPR023631">
    <property type="entry name" value="Amidase_dom"/>
</dbReference>
<dbReference type="SUPFAM" id="SSF75304">
    <property type="entry name" value="Amidase signature (AS) enzymes"/>
    <property type="match status" value="1"/>
</dbReference>
<dbReference type="PANTHER" id="PTHR46310">
    <property type="entry name" value="AMIDASE 1"/>
    <property type="match status" value="1"/>
</dbReference>
<dbReference type="OrthoDB" id="5423360at2759"/>